<gene>
    <name evidence="4" type="ORF">DWW24_04035</name>
</gene>
<accession>A0A412WPU2</accession>
<evidence type="ECO:0000256" key="1">
    <source>
        <dbReference type="ARBA" id="ARBA00023125"/>
    </source>
</evidence>
<dbReference type="AlphaFoldDB" id="A0A412WPU2"/>
<dbReference type="InterPro" id="IPR000424">
    <property type="entry name" value="Primosome_PriB/ssb"/>
</dbReference>
<evidence type="ECO:0000256" key="2">
    <source>
        <dbReference type="PROSITE-ProRule" id="PRU00252"/>
    </source>
</evidence>
<sequence>MIELQAIGNIGKDADQKTIGGKAYASFSICVTEKISDGKDKTTWLRVMKYDSEGKLTAYLTKGKKVWVRGNPYFSAYVSKNTGEAIPDTTIWADKLVFCSSGEKQNQQTERQSGTNNFPSQADDDLPF</sequence>
<dbReference type="InterPro" id="IPR012340">
    <property type="entry name" value="NA-bd_OB-fold"/>
</dbReference>
<dbReference type="EMBL" id="QRYW01000006">
    <property type="protein sequence ID" value="RGV29258.1"/>
    <property type="molecule type" value="Genomic_DNA"/>
</dbReference>
<proteinExistence type="predicted"/>
<dbReference type="Pfam" id="PF00436">
    <property type="entry name" value="SSB"/>
    <property type="match status" value="1"/>
</dbReference>
<dbReference type="PROSITE" id="PS50935">
    <property type="entry name" value="SSB"/>
    <property type="match status" value="1"/>
</dbReference>
<dbReference type="SUPFAM" id="SSF50249">
    <property type="entry name" value="Nucleic acid-binding proteins"/>
    <property type="match status" value="1"/>
</dbReference>
<dbReference type="GO" id="GO:0003697">
    <property type="term" value="F:single-stranded DNA binding"/>
    <property type="evidence" value="ECO:0007669"/>
    <property type="project" value="InterPro"/>
</dbReference>
<comment type="caution">
    <text evidence="4">The sequence shown here is derived from an EMBL/GenBank/DDBJ whole genome shotgun (WGS) entry which is preliminary data.</text>
</comment>
<evidence type="ECO:0000313" key="5">
    <source>
        <dbReference type="Proteomes" id="UP000283426"/>
    </source>
</evidence>
<reference evidence="4 5" key="1">
    <citation type="submission" date="2018-08" db="EMBL/GenBank/DDBJ databases">
        <title>A genome reference for cultivated species of the human gut microbiota.</title>
        <authorList>
            <person name="Zou Y."/>
            <person name="Xue W."/>
            <person name="Luo G."/>
        </authorList>
    </citation>
    <scope>NUCLEOTIDE SEQUENCE [LARGE SCALE GENOMIC DNA]</scope>
    <source>
        <strain evidence="4 5">AF14-6AC</strain>
    </source>
</reference>
<feature type="compositionally biased region" description="Polar residues" evidence="3">
    <location>
        <begin position="103"/>
        <end position="120"/>
    </location>
</feature>
<organism evidence="4 5">
    <name type="scientific">Odoribacter splanchnicus</name>
    <dbReference type="NCBI Taxonomy" id="28118"/>
    <lineage>
        <taxon>Bacteria</taxon>
        <taxon>Pseudomonadati</taxon>
        <taxon>Bacteroidota</taxon>
        <taxon>Bacteroidia</taxon>
        <taxon>Bacteroidales</taxon>
        <taxon>Odoribacteraceae</taxon>
        <taxon>Odoribacter</taxon>
    </lineage>
</organism>
<name>A0A412WPU2_9BACT</name>
<evidence type="ECO:0008006" key="6">
    <source>
        <dbReference type="Google" id="ProtNLM"/>
    </source>
</evidence>
<dbReference type="Proteomes" id="UP000283426">
    <property type="component" value="Unassembled WGS sequence"/>
</dbReference>
<evidence type="ECO:0000256" key="3">
    <source>
        <dbReference type="SAM" id="MobiDB-lite"/>
    </source>
</evidence>
<dbReference type="RefSeq" id="WP_118107420.1">
    <property type="nucleotide sequence ID" value="NZ_QRYW01000006.1"/>
</dbReference>
<evidence type="ECO:0000313" key="4">
    <source>
        <dbReference type="EMBL" id="RGV29258.1"/>
    </source>
</evidence>
<keyword evidence="1 2" id="KW-0238">DNA-binding</keyword>
<feature type="region of interest" description="Disordered" evidence="3">
    <location>
        <begin position="103"/>
        <end position="128"/>
    </location>
</feature>
<protein>
    <recommendedName>
        <fullName evidence="6">Single-stranded DNA-binding protein</fullName>
    </recommendedName>
</protein>
<dbReference type="Gene3D" id="2.40.50.140">
    <property type="entry name" value="Nucleic acid-binding proteins"/>
    <property type="match status" value="1"/>
</dbReference>